<name>A0A6C0ER91_9ZZZZ</name>
<organism evidence="1">
    <name type="scientific">viral metagenome</name>
    <dbReference type="NCBI Taxonomy" id="1070528"/>
    <lineage>
        <taxon>unclassified sequences</taxon>
        <taxon>metagenomes</taxon>
        <taxon>organismal metagenomes</taxon>
    </lineage>
</organism>
<dbReference type="AlphaFoldDB" id="A0A6C0ER91"/>
<dbReference type="Gene3D" id="3.90.320.10">
    <property type="match status" value="1"/>
</dbReference>
<sequence length="284" mass="34171">MQSKLRPVLSKRNAHPRDQFIQFFEEGHKYIITCDPDSKYTSVTTWNHSHFPKFDADKVIDNMMRGKNWKEGHKYWGLSKDQIKTQWSNNGASVSSLGTDMHFMIECFMNQRRFQHAYTHKELYDNYMADFKDTLIETTLEWQYFIQFVKDTPHLKPYRTEWTIYHEDLKLAGSIDMVYENSDGTLSIYDWKRSKDITRINSFNRFAETSLICHLPDSNFWHYALQLNTYKMILEEKYSKKVTELYLVRLHPDNEEKTYELIKLPDLKIEINDLFAERQKQLIK</sequence>
<dbReference type="InterPro" id="IPR011604">
    <property type="entry name" value="PDDEXK-like_dom_sf"/>
</dbReference>
<dbReference type="EMBL" id="MN738916">
    <property type="protein sequence ID" value="QHT31191.1"/>
    <property type="molecule type" value="Genomic_DNA"/>
</dbReference>
<proteinExistence type="predicted"/>
<reference evidence="1" key="1">
    <citation type="journal article" date="2020" name="Nature">
        <title>Giant virus diversity and host interactions through global metagenomics.</title>
        <authorList>
            <person name="Schulz F."/>
            <person name="Roux S."/>
            <person name="Paez-Espino D."/>
            <person name="Jungbluth S."/>
            <person name="Walsh D.A."/>
            <person name="Denef V.J."/>
            <person name="McMahon K.D."/>
            <person name="Konstantinidis K.T."/>
            <person name="Eloe-Fadrosh E.A."/>
            <person name="Kyrpides N.C."/>
            <person name="Woyke T."/>
        </authorList>
    </citation>
    <scope>NUCLEOTIDE SEQUENCE</scope>
    <source>
        <strain evidence="1">GVMAG-M-3300009155-2</strain>
    </source>
</reference>
<evidence type="ECO:0000313" key="1">
    <source>
        <dbReference type="EMBL" id="QHT31191.1"/>
    </source>
</evidence>
<accession>A0A6C0ER91</accession>
<protein>
    <submittedName>
        <fullName evidence="1">Uncharacterized protein</fullName>
    </submittedName>
</protein>